<comment type="caution">
    <text evidence="1">The sequence shown here is derived from an EMBL/GenBank/DDBJ whole genome shotgun (WGS) entry which is preliminary data.</text>
</comment>
<gene>
    <name evidence="1" type="ORF">Ctob_003253</name>
</gene>
<name>A0A0M0J9F4_9EUKA</name>
<organism evidence="1 2">
    <name type="scientific">Chrysochromulina tobinii</name>
    <dbReference type="NCBI Taxonomy" id="1460289"/>
    <lineage>
        <taxon>Eukaryota</taxon>
        <taxon>Haptista</taxon>
        <taxon>Haptophyta</taxon>
        <taxon>Prymnesiophyceae</taxon>
        <taxon>Prymnesiales</taxon>
        <taxon>Chrysochromulinaceae</taxon>
        <taxon>Chrysochromulina</taxon>
    </lineage>
</organism>
<dbReference type="AlphaFoldDB" id="A0A0M0J9F4"/>
<accession>A0A0M0J9F4</accession>
<evidence type="ECO:0000313" key="1">
    <source>
        <dbReference type="EMBL" id="KOO22952.1"/>
    </source>
</evidence>
<reference evidence="2" key="1">
    <citation type="journal article" date="2015" name="PLoS Genet.">
        <title>Genome Sequence and Transcriptome Analyses of Chrysochromulina tobin: Metabolic Tools for Enhanced Algal Fitness in the Prominent Order Prymnesiales (Haptophyceae).</title>
        <authorList>
            <person name="Hovde B.T."/>
            <person name="Deodato C.R."/>
            <person name="Hunsperger H.M."/>
            <person name="Ryken S.A."/>
            <person name="Yost W."/>
            <person name="Jha R.K."/>
            <person name="Patterson J."/>
            <person name="Monnat R.J. Jr."/>
            <person name="Barlow S.B."/>
            <person name="Starkenburg S.R."/>
            <person name="Cattolico R.A."/>
        </authorList>
    </citation>
    <scope>NUCLEOTIDE SEQUENCE</scope>
    <source>
        <strain evidence="2">CCMP291</strain>
    </source>
</reference>
<dbReference type="EMBL" id="JWZX01003235">
    <property type="protein sequence ID" value="KOO22952.1"/>
    <property type="molecule type" value="Genomic_DNA"/>
</dbReference>
<proteinExistence type="predicted"/>
<keyword evidence="2" id="KW-1185">Reference proteome</keyword>
<dbReference type="Proteomes" id="UP000037460">
    <property type="component" value="Unassembled WGS sequence"/>
</dbReference>
<evidence type="ECO:0000313" key="2">
    <source>
        <dbReference type="Proteomes" id="UP000037460"/>
    </source>
</evidence>
<protein>
    <submittedName>
        <fullName evidence="1">Uncharacterized protein</fullName>
    </submittedName>
</protein>
<sequence>MCDGLDYFAVAQQALNGKAPIRLRRQRP</sequence>